<evidence type="ECO:0000313" key="17">
    <source>
        <dbReference type="Proteomes" id="UP000198226"/>
    </source>
</evidence>
<evidence type="ECO:0000256" key="9">
    <source>
        <dbReference type="ARBA" id="ARBA00022989"/>
    </source>
</evidence>
<evidence type="ECO:0000256" key="8">
    <source>
        <dbReference type="ARBA" id="ARBA00022777"/>
    </source>
</evidence>
<dbReference type="FunFam" id="3.30.565.10:FF:000006">
    <property type="entry name" value="Sensor histidine kinase WalK"/>
    <property type="match status" value="1"/>
</dbReference>
<feature type="region of interest" description="Disordered" evidence="12">
    <location>
        <begin position="86"/>
        <end position="138"/>
    </location>
</feature>
<dbReference type="AlphaFoldDB" id="A0A1C5GSI5"/>
<proteinExistence type="predicted"/>
<dbReference type="InterPro" id="IPR036890">
    <property type="entry name" value="HATPase_C_sf"/>
</dbReference>
<dbReference type="InterPro" id="IPR005467">
    <property type="entry name" value="His_kinase_dom"/>
</dbReference>
<dbReference type="Proteomes" id="UP000198226">
    <property type="component" value="Chromosome I"/>
</dbReference>
<accession>A0A1C5GSI5</accession>
<evidence type="ECO:0000256" key="11">
    <source>
        <dbReference type="ARBA" id="ARBA00023136"/>
    </source>
</evidence>
<dbReference type="SUPFAM" id="SSF47384">
    <property type="entry name" value="Homodimeric domain of signal transducing histidine kinase"/>
    <property type="match status" value="1"/>
</dbReference>
<dbReference type="OrthoDB" id="5242752at2"/>
<dbReference type="RefSeq" id="WP_089003851.1">
    <property type="nucleotide sequence ID" value="NZ_LT607752.1"/>
</dbReference>
<evidence type="ECO:0000256" key="5">
    <source>
        <dbReference type="ARBA" id="ARBA00022553"/>
    </source>
</evidence>
<keyword evidence="8 16" id="KW-0418">Kinase</keyword>
<dbReference type="PANTHER" id="PTHR45436">
    <property type="entry name" value="SENSOR HISTIDINE KINASE YKOH"/>
    <property type="match status" value="1"/>
</dbReference>
<comment type="cofactor">
    <cofactor evidence="2">
        <name>a divalent metal cation</name>
        <dbReference type="ChEBI" id="CHEBI:60240"/>
    </cofactor>
</comment>
<keyword evidence="10" id="KW-0902">Two-component regulatory system</keyword>
<evidence type="ECO:0000256" key="1">
    <source>
        <dbReference type="ARBA" id="ARBA00000085"/>
    </source>
</evidence>
<feature type="domain" description="HAMP" evidence="15">
    <location>
        <begin position="228"/>
        <end position="290"/>
    </location>
</feature>
<dbReference type="Pfam" id="PF00672">
    <property type="entry name" value="HAMP"/>
    <property type="match status" value="1"/>
</dbReference>
<evidence type="ECO:0000256" key="6">
    <source>
        <dbReference type="ARBA" id="ARBA00022679"/>
    </source>
</evidence>
<dbReference type="PROSITE" id="PS50885">
    <property type="entry name" value="HAMP"/>
    <property type="match status" value="1"/>
</dbReference>
<dbReference type="InterPro" id="IPR036097">
    <property type="entry name" value="HisK_dim/P_sf"/>
</dbReference>
<name>A0A1C5GSI5_9ACTN</name>
<dbReference type="GO" id="GO:0005886">
    <property type="term" value="C:plasma membrane"/>
    <property type="evidence" value="ECO:0007669"/>
    <property type="project" value="UniProtKB-SubCell"/>
</dbReference>
<dbReference type="Gene3D" id="1.10.287.130">
    <property type="match status" value="1"/>
</dbReference>
<keyword evidence="6" id="KW-0808">Transferase</keyword>
<dbReference type="PRINTS" id="PR00344">
    <property type="entry name" value="BCTRLSENSOR"/>
</dbReference>
<feature type="compositionally biased region" description="Basic and acidic residues" evidence="12">
    <location>
        <begin position="1"/>
        <end position="11"/>
    </location>
</feature>
<dbReference type="EMBL" id="LT607752">
    <property type="protein sequence ID" value="SCG36730.1"/>
    <property type="molecule type" value="Genomic_DNA"/>
</dbReference>
<evidence type="ECO:0000256" key="13">
    <source>
        <dbReference type="SAM" id="Phobius"/>
    </source>
</evidence>
<evidence type="ECO:0000259" key="15">
    <source>
        <dbReference type="PROSITE" id="PS50885"/>
    </source>
</evidence>
<dbReference type="SMART" id="SM00304">
    <property type="entry name" value="HAMP"/>
    <property type="match status" value="1"/>
</dbReference>
<dbReference type="CDD" id="cd00075">
    <property type="entry name" value="HATPase"/>
    <property type="match status" value="1"/>
</dbReference>
<dbReference type="Pfam" id="PF02518">
    <property type="entry name" value="HATPase_c"/>
    <property type="match status" value="1"/>
</dbReference>
<evidence type="ECO:0000313" key="16">
    <source>
        <dbReference type="EMBL" id="SCG36730.1"/>
    </source>
</evidence>
<dbReference type="FunFam" id="1.10.287.130:FF:000001">
    <property type="entry name" value="Two-component sensor histidine kinase"/>
    <property type="match status" value="1"/>
</dbReference>
<keyword evidence="17" id="KW-1185">Reference proteome</keyword>
<evidence type="ECO:0000256" key="3">
    <source>
        <dbReference type="ARBA" id="ARBA00004236"/>
    </source>
</evidence>
<dbReference type="Gene3D" id="3.30.565.10">
    <property type="entry name" value="Histidine kinase-like ATPase, C-terminal domain"/>
    <property type="match status" value="1"/>
</dbReference>
<feature type="domain" description="Histidine kinase" evidence="14">
    <location>
        <begin position="305"/>
        <end position="519"/>
    </location>
</feature>
<keyword evidence="11 13" id="KW-0472">Membrane</keyword>
<dbReference type="InterPro" id="IPR004358">
    <property type="entry name" value="Sig_transdc_His_kin-like_C"/>
</dbReference>
<dbReference type="Pfam" id="PF00512">
    <property type="entry name" value="HisKA"/>
    <property type="match status" value="1"/>
</dbReference>
<dbReference type="InterPro" id="IPR003660">
    <property type="entry name" value="HAMP_dom"/>
</dbReference>
<dbReference type="SMART" id="SM00388">
    <property type="entry name" value="HisKA"/>
    <property type="match status" value="1"/>
</dbReference>
<dbReference type="SUPFAM" id="SSF55874">
    <property type="entry name" value="ATPase domain of HSP90 chaperone/DNA topoisomerase II/histidine kinase"/>
    <property type="match status" value="1"/>
</dbReference>
<sequence>MSSSPRRDRPGRPRPRLAGWSPRPRLAGWSPRPRLAGWSLRRRLVLAVVGLLALVSVGIGGLTTVALRHFLIYQVDSQLAGDNRRYDGRLPWARPGDPQRPLDQADGRQTPPDPPPTFPVGSIGMRVTPQGQPSARIRTGSGATAALTAAEVTALTRLPSDRAPHTVELGERGDYRAVARQLPDGAVVVFAIPLNLVQETVWWMVVAQAGVATAGLLVAGSLGALIVRATLRPLHRVAATAGRVAELPLDRGEVALSERVPAADTDPRTEVGQVGAALNRMLGHVAAALAARQASETRVRQFVADASHELRTPLAAIRGYAEVARRGRDRVPPDVAHALRRVESASTRMTSLVDDLLLLARLDSGRPLATGPVDLTALVVDAVSDAHVAGPGHRWQLELPDEALEVPGDAVRLHQVVANLLANARVHTPPGSTVTTRLAALAGAVEISVTDDGPGVPAELRDEVFERFARGDSSRSREHGSTGLGLAIVAAVVEAHHGTVALESRPGRTVFTVRLPSADVPAPPDPTVPALPDSDVPAPPDPTVPALPDSDVPAPPDPTVPALPDSDVSAPPDSTVPALPDPDVPGRPDRGLPAPPDSTAHA</sequence>
<dbReference type="CDD" id="cd06225">
    <property type="entry name" value="HAMP"/>
    <property type="match status" value="1"/>
</dbReference>
<dbReference type="InterPro" id="IPR050428">
    <property type="entry name" value="TCS_sensor_his_kinase"/>
</dbReference>
<comment type="subcellular location">
    <subcellularLocation>
        <location evidence="3">Cell membrane</location>
    </subcellularLocation>
</comment>
<dbReference type="EC" id="2.7.13.3" evidence="4"/>
<evidence type="ECO:0000256" key="12">
    <source>
        <dbReference type="SAM" id="MobiDB-lite"/>
    </source>
</evidence>
<dbReference type="InterPro" id="IPR003661">
    <property type="entry name" value="HisK_dim/P_dom"/>
</dbReference>
<reference evidence="17" key="1">
    <citation type="submission" date="2016-06" db="EMBL/GenBank/DDBJ databases">
        <authorList>
            <person name="Varghese N."/>
            <person name="Submissions Spin"/>
        </authorList>
    </citation>
    <scope>NUCLEOTIDE SEQUENCE [LARGE SCALE GENOMIC DNA]</scope>
    <source>
        <strain evidence="17">DSM 44983</strain>
    </source>
</reference>
<dbReference type="GO" id="GO:0005509">
    <property type="term" value="F:calcium ion binding"/>
    <property type="evidence" value="ECO:0007669"/>
    <property type="project" value="UniProtKB-ARBA"/>
</dbReference>
<protein>
    <recommendedName>
        <fullName evidence="4">histidine kinase</fullName>
        <ecNumber evidence="4">2.7.13.3</ecNumber>
    </recommendedName>
</protein>
<keyword evidence="9 13" id="KW-1133">Transmembrane helix</keyword>
<dbReference type="Gene3D" id="6.10.340.10">
    <property type="match status" value="1"/>
</dbReference>
<dbReference type="PROSITE" id="PS50109">
    <property type="entry name" value="HIS_KIN"/>
    <property type="match status" value="1"/>
</dbReference>
<evidence type="ECO:0000256" key="2">
    <source>
        <dbReference type="ARBA" id="ARBA00001968"/>
    </source>
</evidence>
<evidence type="ECO:0000256" key="4">
    <source>
        <dbReference type="ARBA" id="ARBA00012438"/>
    </source>
</evidence>
<dbReference type="GO" id="GO:0000155">
    <property type="term" value="F:phosphorelay sensor kinase activity"/>
    <property type="evidence" value="ECO:0007669"/>
    <property type="project" value="InterPro"/>
</dbReference>
<evidence type="ECO:0000259" key="14">
    <source>
        <dbReference type="PROSITE" id="PS50109"/>
    </source>
</evidence>
<feature type="region of interest" description="Disordered" evidence="12">
    <location>
        <begin position="1"/>
        <end position="23"/>
    </location>
</feature>
<dbReference type="PANTHER" id="PTHR45436:SF5">
    <property type="entry name" value="SENSOR HISTIDINE KINASE TRCS"/>
    <property type="match status" value="1"/>
</dbReference>
<keyword evidence="7 13" id="KW-0812">Transmembrane</keyword>
<dbReference type="SMART" id="SM00387">
    <property type="entry name" value="HATPase_c"/>
    <property type="match status" value="1"/>
</dbReference>
<organism evidence="16 17">
    <name type="scientific">Micromonospora rifamycinica</name>
    <dbReference type="NCBI Taxonomy" id="291594"/>
    <lineage>
        <taxon>Bacteria</taxon>
        <taxon>Bacillati</taxon>
        <taxon>Actinomycetota</taxon>
        <taxon>Actinomycetes</taxon>
        <taxon>Micromonosporales</taxon>
        <taxon>Micromonosporaceae</taxon>
        <taxon>Micromonospora</taxon>
    </lineage>
</organism>
<keyword evidence="5" id="KW-0597">Phosphoprotein</keyword>
<evidence type="ECO:0000256" key="10">
    <source>
        <dbReference type="ARBA" id="ARBA00023012"/>
    </source>
</evidence>
<feature type="region of interest" description="Disordered" evidence="12">
    <location>
        <begin position="516"/>
        <end position="602"/>
    </location>
</feature>
<evidence type="ECO:0000256" key="7">
    <source>
        <dbReference type="ARBA" id="ARBA00022692"/>
    </source>
</evidence>
<feature type="transmembrane region" description="Helical" evidence="13">
    <location>
        <begin position="44"/>
        <end position="67"/>
    </location>
</feature>
<dbReference type="CDD" id="cd00082">
    <property type="entry name" value="HisKA"/>
    <property type="match status" value="1"/>
</dbReference>
<comment type="catalytic activity">
    <reaction evidence="1">
        <text>ATP + protein L-histidine = ADP + protein N-phospho-L-histidine.</text>
        <dbReference type="EC" id="2.7.13.3"/>
    </reaction>
</comment>
<gene>
    <name evidence="16" type="ORF">GA0070623_0239</name>
</gene>
<dbReference type="InterPro" id="IPR003594">
    <property type="entry name" value="HATPase_dom"/>
</dbReference>